<gene>
    <name evidence="2" type="ORF">R2363_25250</name>
</gene>
<dbReference type="Gene3D" id="3.10.450.50">
    <property type="match status" value="1"/>
</dbReference>
<keyword evidence="3" id="KW-1185">Reference proteome</keyword>
<dbReference type="EMBL" id="JAWJZF010000441">
    <property type="protein sequence ID" value="MDX2295468.1"/>
    <property type="molecule type" value="Genomic_DNA"/>
</dbReference>
<reference evidence="2 3" key="1">
    <citation type="submission" date="2023-10" db="EMBL/GenBank/DDBJ databases">
        <authorList>
            <person name="Wang X.X."/>
        </authorList>
    </citation>
    <scope>NUCLEOTIDE SEQUENCE [LARGE SCALE GENOMIC DNA]</scope>
    <source>
        <strain evidence="2 3">NBRC 12816</strain>
    </source>
</reference>
<evidence type="ECO:0000313" key="2">
    <source>
        <dbReference type="EMBL" id="MDX2295468.1"/>
    </source>
</evidence>
<dbReference type="SUPFAM" id="SSF54427">
    <property type="entry name" value="NTF2-like"/>
    <property type="match status" value="1"/>
</dbReference>
<organism evidence="2 3">
    <name type="scientific">Streptomyces roseolus</name>
    <dbReference type="NCBI Taxonomy" id="67358"/>
    <lineage>
        <taxon>Bacteria</taxon>
        <taxon>Bacillati</taxon>
        <taxon>Actinomycetota</taxon>
        <taxon>Actinomycetes</taxon>
        <taxon>Kitasatosporales</taxon>
        <taxon>Streptomycetaceae</taxon>
        <taxon>Streptomyces</taxon>
    </lineage>
</organism>
<dbReference type="Proteomes" id="UP001278571">
    <property type="component" value="Unassembled WGS sequence"/>
</dbReference>
<accession>A0ABU4KCF8</accession>
<feature type="domain" description="SnoaL-like" evidence="1">
    <location>
        <begin position="12"/>
        <end position="117"/>
    </location>
</feature>
<dbReference type="Pfam" id="PF12680">
    <property type="entry name" value="SnoaL_2"/>
    <property type="match status" value="1"/>
</dbReference>
<evidence type="ECO:0000313" key="3">
    <source>
        <dbReference type="Proteomes" id="UP001278571"/>
    </source>
</evidence>
<comment type="caution">
    <text evidence="2">The sequence shown here is derived from an EMBL/GenBank/DDBJ whole genome shotgun (WGS) entry which is preliminary data.</text>
</comment>
<name>A0ABU4KCF8_9ACTN</name>
<evidence type="ECO:0000259" key="1">
    <source>
        <dbReference type="Pfam" id="PF12680"/>
    </source>
</evidence>
<dbReference type="RefSeq" id="WP_319011669.1">
    <property type="nucleotide sequence ID" value="NZ_JAWJZF010000441.1"/>
</dbReference>
<sequence length="136" mass="14885">MTHHEHPDAALVRRGYEAFSSGDTETLRSLMTSDCAHHSPGSSRMSGHFKGVDNILAHFGQLMELTNGTFKVEVKGIYPDGRGHVMAVHRWHGDRGDRGIEMDGGLFFTIVGGKVSDVDECVADIEESDAFWGPAE</sequence>
<protein>
    <submittedName>
        <fullName evidence="2">Nuclear transport factor 2 family protein</fullName>
    </submittedName>
</protein>
<dbReference type="InterPro" id="IPR032710">
    <property type="entry name" value="NTF2-like_dom_sf"/>
</dbReference>
<proteinExistence type="predicted"/>
<dbReference type="InterPro" id="IPR037401">
    <property type="entry name" value="SnoaL-like"/>
</dbReference>